<evidence type="ECO:0000313" key="1">
    <source>
        <dbReference type="EMBL" id="KAK3680628.1"/>
    </source>
</evidence>
<reference evidence="1" key="1">
    <citation type="submission" date="2023-07" db="EMBL/GenBank/DDBJ databases">
        <title>Black Yeasts Isolated from many extreme environments.</title>
        <authorList>
            <person name="Coleine C."/>
            <person name="Stajich J.E."/>
            <person name="Selbmann L."/>
        </authorList>
    </citation>
    <scope>NUCLEOTIDE SEQUENCE</scope>
    <source>
        <strain evidence="1">CCFEE 5714</strain>
    </source>
</reference>
<feature type="non-terminal residue" evidence="1">
    <location>
        <position position="1"/>
    </location>
</feature>
<protein>
    <submittedName>
        <fullName evidence="1">Uncharacterized protein</fullName>
    </submittedName>
</protein>
<comment type="caution">
    <text evidence="1">The sequence shown here is derived from an EMBL/GenBank/DDBJ whole genome shotgun (WGS) entry which is preliminary data.</text>
</comment>
<accession>A0ACC3M9M9</accession>
<evidence type="ECO:0000313" key="2">
    <source>
        <dbReference type="Proteomes" id="UP001281147"/>
    </source>
</evidence>
<name>A0ACC3M9M9_9PEZI</name>
<proteinExistence type="predicted"/>
<dbReference type="EMBL" id="JAUTXU010000438">
    <property type="protein sequence ID" value="KAK3680628.1"/>
    <property type="molecule type" value="Genomic_DNA"/>
</dbReference>
<gene>
    <name evidence="1" type="ORF">LTR37_021134</name>
</gene>
<dbReference type="Proteomes" id="UP001281147">
    <property type="component" value="Unassembled WGS sequence"/>
</dbReference>
<sequence>SSKRINGPRGHVLTQHKELTDTHAPPKPLLSRLPDSCEASSPEAVGSRYDADFFLSLIPFYTASIYPTHPIIGEHEVRHCIETMEMDRVAKAFACAFAAITVHHASTHANSEGGMSSKVRFLVNSAAVALGPILPGQEVSVPMIMSYDFLATCSVALLDSRLAFLYLRHAISLAETLKLGDYIPPQDSVPPETLRQQRLYWLLYVHERYQSISEYRNAVLNALPSMPEHDTTVSLGVQVGFLRLVKLFTLVDDNFTENWLSRRQDGRVTPAWVITKCEAFYRDEADADAESQMLTPEQQADLTITRHWLLTLVWRMAMINALLDDIAPEACLSLLFPVRILDRLRQAVTKSSYEAIVIHGAGIVQKLFEITDTMADVVLYVPQVSLDDSAARVDSLLFLLQLVFTIPHLDGTRKDILGAKLERLHSIM</sequence>
<keyword evidence="2" id="KW-1185">Reference proteome</keyword>
<organism evidence="1 2">
    <name type="scientific">Vermiconidia calcicola</name>
    <dbReference type="NCBI Taxonomy" id="1690605"/>
    <lineage>
        <taxon>Eukaryota</taxon>
        <taxon>Fungi</taxon>
        <taxon>Dikarya</taxon>
        <taxon>Ascomycota</taxon>
        <taxon>Pezizomycotina</taxon>
        <taxon>Dothideomycetes</taxon>
        <taxon>Dothideomycetidae</taxon>
        <taxon>Mycosphaerellales</taxon>
        <taxon>Extremaceae</taxon>
        <taxon>Vermiconidia</taxon>
    </lineage>
</organism>